<evidence type="ECO:0000313" key="3">
    <source>
        <dbReference type="EMBL" id="VFJ95541.1"/>
    </source>
</evidence>
<dbReference type="GO" id="GO:0005507">
    <property type="term" value="F:copper ion binding"/>
    <property type="evidence" value="ECO:0007669"/>
    <property type="project" value="TreeGrafter"/>
</dbReference>
<proteinExistence type="inferred from homology"/>
<dbReference type="Pfam" id="PF03091">
    <property type="entry name" value="CutA1"/>
    <property type="match status" value="1"/>
</dbReference>
<dbReference type="InterPro" id="IPR004323">
    <property type="entry name" value="Ion_tolerance_CutA"/>
</dbReference>
<dbReference type="PANTHER" id="PTHR23419">
    <property type="entry name" value="DIVALENT CATION TOLERANCE CUTA-RELATED"/>
    <property type="match status" value="1"/>
</dbReference>
<gene>
    <name evidence="3" type="ORF">BECKLFY1418A_GA0070994_10519</name>
    <name evidence="2" type="ORF">BECKLFY1418B_GA0070995_103722</name>
</gene>
<dbReference type="AlphaFoldDB" id="A0A450UJA1"/>
<dbReference type="SUPFAM" id="SSF54913">
    <property type="entry name" value="GlnB-like"/>
    <property type="match status" value="1"/>
</dbReference>
<dbReference type="PANTHER" id="PTHR23419:SF8">
    <property type="entry name" value="FI09726P"/>
    <property type="match status" value="1"/>
</dbReference>
<dbReference type="EMBL" id="CAADFF010000037">
    <property type="protein sequence ID" value="VFJ92611.1"/>
    <property type="molecule type" value="Genomic_DNA"/>
</dbReference>
<protein>
    <submittedName>
        <fullName evidence="2">Divalent cation tolerance protein</fullName>
    </submittedName>
</protein>
<sequence length="111" mass="12599">MSSLILVRFAAPSREIAKTIIEELVTRHLAAGGCVTAATESTYWWQGEIHHELEWLCELYTREPLKDRVSEVITDLHPYEVPGIIFQGFQSGTAEFETWLQQYATGEESPS</sequence>
<accession>A0A450UJA1</accession>
<evidence type="ECO:0000313" key="2">
    <source>
        <dbReference type="EMBL" id="VFJ92611.1"/>
    </source>
</evidence>
<reference evidence="2" key="1">
    <citation type="submission" date="2019-02" db="EMBL/GenBank/DDBJ databases">
        <authorList>
            <person name="Gruber-Vodicka R. H."/>
            <person name="Seah K. B. B."/>
        </authorList>
    </citation>
    <scope>NUCLEOTIDE SEQUENCE</scope>
    <source>
        <strain evidence="3">BECK_M6</strain>
        <strain evidence="2">BECK_M7</strain>
    </source>
</reference>
<dbReference type="GO" id="GO:0010038">
    <property type="term" value="P:response to metal ion"/>
    <property type="evidence" value="ECO:0007669"/>
    <property type="project" value="InterPro"/>
</dbReference>
<comment type="similarity">
    <text evidence="1">Belongs to the CutA family.</text>
</comment>
<dbReference type="InterPro" id="IPR011322">
    <property type="entry name" value="N-reg_PII-like_a/b"/>
</dbReference>
<dbReference type="Gene3D" id="3.30.70.120">
    <property type="match status" value="1"/>
</dbReference>
<organism evidence="2">
    <name type="scientific">Candidatus Kentrum sp. LFY</name>
    <dbReference type="NCBI Taxonomy" id="2126342"/>
    <lineage>
        <taxon>Bacteria</taxon>
        <taxon>Pseudomonadati</taxon>
        <taxon>Pseudomonadota</taxon>
        <taxon>Gammaproteobacteria</taxon>
        <taxon>Candidatus Kentrum</taxon>
    </lineage>
</organism>
<dbReference type="InterPro" id="IPR015867">
    <property type="entry name" value="N-reg_PII/ATP_PRibTrfase_C"/>
</dbReference>
<evidence type="ECO:0000256" key="1">
    <source>
        <dbReference type="ARBA" id="ARBA00010169"/>
    </source>
</evidence>
<name>A0A450UJA1_9GAMM</name>
<dbReference type="EMBL" id="CAADFH010000051">
    <property type="protein sequence ID" value="VFJ95541.1"/>
    <property type="molecule type" value="Genomic_DNA"/>
</dbReference>